<evidence type="ECO:0000313" key="3">
    <source>
        <dbReference type="Proteomes" id="UP000799444"/>
    </source>
</evidence>
<feature type="chain" id="PRO_5040473205" evidence="1">
    <location>
        <begin position="21"/>
        <end position="276"/>
    </location>
</feature>
<evidence type="ECO:0000256" key="1">
    <source>
        <dbReference type="SAM" id="SignalP"/>
    </source>
</evidence>
<keyword evidence="3" id="KW-1185">Reference proteome</keyword>
<dbReference type="AlphaFoldDB" id="A0A9P4R0E1"/>
<keyword evidence="1" id="KW-0732">Signal</keyword>
<dbReference type="OrthoDB" id="3780330at2759"/>
<dbReference type="Proteomes" id="UP000799444">
    <property type="component" value="Unassembled WGS sequence"/>
</dbReference>
<gene>
    <name evidence="2" type="ORF">EJ04DRAFT_511230</name>
</gene>
<name>A0A9P4R0E1_9PLEO</name>
<proteinExistence type="predicted"/>
<comment type="caution">
    <text evidence="2">The sequence shown here is derived from an EMBL/GenBank/DDBJ whole genome shotgun (WGS) entry which is preliminary data.</text>
</comment>
<evidence type="ECO:0000313" key="2">
    <source>
        <dbReference type="EMBL" id="KAF2736269.1"/>
    </source>
</evidence>
<sequence>MFTLVKFLFALFCVVAFTLAADLGVKYDKLDSTKFPDAKKRYYFGSRLTFNNVQDVFKDVLGSDRGQLAQIAKDAYIAMTETDEYKAFKKRRDAPYVMTALAVDNKLYLGTSMKGGGFLYASHEFDNLVYQALFRCGRDMPSGVSDQHKNDASCGEITTMLGYMKDTSSKGTGLNGAKIVTVRSSTPSDGPVYPVDPNSIEVFDPCGWDQDPEHPDNKGRADFVPGAFGCYQTTKQLGVDPYLTNQFRPYKIGVRNGAQKPDDPELYDIGYPQLFC</sequence>
<organism evidence="2 3">
    <name type="scientific">Polyplosphaeria fusca</name>
    <dbReference type="NCBI Taxonomy" id="682080"/>
    <lineage>
        <taxon>Eukaryota</taxon>
        <taxon>Fungi</taxon>
        <taxon>Dikarya</taxon>
        <taxon>Ascomycota</taxon>
        <taxon>Pezizomycotina</taxon>
        <taxon>Dothideomycetes</taxon>
        <taxon>Pleosporomycetidae</taxon>
        <taxon>Pleosporales</taxon>
        <taxon>Tetraplosphaeriaceae</taxon>
        <taxon>Polyplosphaeria</taxon>
    </lineage>
</organism>
<reference evidence="2" key="1">
    <citation type="journal article" date="2020" name="Stud. Mycol.">
        <title>101 Dothideomycetes genomes: a test case for predicting lifestyles and emergence of pathogens.</title>
        <authorList>
            <person name="Haridas S."/>
            <person name="Albert R."/>
            <person name="Binder M."/>
            <person name="Bloem J."/>
            <person name="Labutti K."/>
            <person name="Salamov A."/>
            <person name="Andreopoulos B."/>
            <person name="Baker S."/>
            <person name="Barry K."/>
            <person name="Bills G."/>
            <person name="Bluhm B."/>
            <person name="Cannon C."/>
            <person name="Castanera R."/>
            <person name="Culley D."/>
            <person name="Daum C."/>
            <person name="Ezra D."/>
            <person name="Gonzalez J."/>
            <person name="Henrissat B."/>
            <person name="Kuo A."/>
            <person name="Liang C."/>
            <person name="Lipzen A."/>
            <person name="Lutzoni F."/>
            <person name="Magnuson J."/>
            <person name="Mondo S."/>
            <person name="Nolan M."/>
            <person name="Ohm R."/>
            <person name="Pangilinan J."/>
            <person name="Park H.-J."/>
            <person name="Ramirez L."/>
            <person name="Alfaro M."/>
            <person name="Sun H."/>
            <person name="Tritt A."/>
            <person name="Yoshinaga Y."/>
            <person name="Zwiers L.-H."/>
            <person name="Turgeon B."/>
            <person name="Goodwin S."/>
            <person name="Spatafora J."/>
            <person name="Crous P."/>
            <person name="Grigoriev I."/>
        </authorList>
    </citation>
    <scope>NUCLEOTIDE SEQUENCE</scope>
    <source>
        <strain evidence="2">CBS 125425</strain>
    </source>
</reference>
<dbReference type="EMBL" id="ML996127">
    <property type="protein sequence ID" value="KAF2736269.1"/>
    <property type="molecule type" value="Genomic_DNA"/>
</dbReference>
<feature type="signal peptide" evidence="1">
    <location>
        <begin position="1"/>
        <end position="20"/>
    </location>
</feature>
<protein>
    <submittedName>
        <fullName evidence="2">Uncharacterized protein</fullName>
    </submittedName>
</protein>
<accession>A0A9P4R0E1</accession>